<evidence type="ECO:0000313" key="5">
    <source>
        <dbReference type="EMBL" id="TFU16555.1"/>
    </source>
</evidence>
<dbReference type="EMBL" id="SKBL01000005">
    <property type="protein sequence ID" value="TFU16555.1"/>
    <property type="molecule type" value="Genomic_DNA"/>
</dbReference>
<organism evidence="6 8">
    <name type="scientific">Thermus tengchongensis</name>
    <dbReference type="NCBI Taxonomy" id="1214928"/>
    <lineage>
        <taxon>Bacteria</taxon>
        <taxon>Thermotogati</taxon>
        <taxon>Deinococcota</taxon>
        <taxon>Deinococci</taxon>
        <taxon>Thermales</taxon>
        <taxon>Thermaceae</taxon>
        <taxon>Thermus</taxon>
    </lineage>
</organism>
<protein>
    <submittedName>
        <fullName evidence="6">GTPase</fullName>
    </submittedName>
</protein>
<keyword evidence="7" id="KW-1185">Reference proteome</keyword>
<comment type="caution">
    <text evidence="6">The sequence shown here is derived from an EMBL/GenBank/DDBJ whole genome shotgun (WGS) entry which is preliminary data.</text>
</comment>
<evidence type="ECO:0000256" key="3">
    <source>
        <dbReference type="ARBA" id="ARBA00022801"/>
    </source>
</evidence>
<dbReference type="Proteomes" id="UP000297668">
    <property type="component" value="Unassembled WGS sequence"/>
</dbReference>
<gene>
    <name evidence="5" type="ORF">E0489_06040</name>
    <name evidence="6" type="ORF">E0687_00915</name>
</gene>
<dbReference type="InterPro" id="IPR052705">
    <property type="entry name" value="Gliding_Motility_GTPase"/>
</dbReference>
<evidence type="ECO:0000313" key="6">
    <source>
        <dbReference type="EMBL" id="TFU27776.1"/>
    </source>
</evidence>
<dbReference type="SUPFAM" id="SSF52540">
    <property type="entry name" value="P-loop containing nucleoside triphosphate hydrolases"/>
    <property type="match status" value="1"/>
</dbReference>
<accession>A0A4Y9EXV1</accession>
<dbReference type="InterPro" id="IPR027417">
    <property type="entry name" value="P-loop_NTPase"/>
</dbReference>
<reference evidence="7 8" key="1">
    <citation type="submission" date="2019-03" db="EMBL/GenBank/DDBJ databases">
        <title>Thermus tengchongensis species for the arsenic transformation mechanism.</title>
        <authorList>
            <person name="Yuan G.C."/>
        </authorList>
    </citation>
    <scope>NUCLEOTIDE SEQUENCE [LARGE SCALE GENOMIC DNA]</scope>
    <source>
        <strain evidence="6 8">15W</strain>
        <strain evidence="5 7">15Y</strain>
    </source>
</reference>
<keyword evidence="3" id="KW-0378">Hydrolase</keyword>
<dbReference type="EMBL" id="SJZF01000001">
    <property type="protein sequence ID" value="TFU27776.1"/>
    <property type="molecule type" value="Genomic_DNA"/>
</dbReference>
<sequence length="172" mass="18758">MEPLKILVAGPVGAGKTAFARSLLGEEALTTEVKASEDLGKETTTVAMDFGVMAVGPYRVHLFGAPGQARFDFMWDVLAEGALGLLLLLAGDKPEHLPEARHLLDYLLSRHPIPHLVGVTRLDLGRAWEPEEVALYLRLPPERVVGLDARKRADAFAVLTRLVEMAVEVRDA</sequence>
<dbReference type="Pfam" id="PF03029">
    <property type="entry name" value="ATP_bind_1"/>
    <property type="match status" value="1"/>
</dbReference>
<dbReference type="PANTHER" id="PTHR42708:SF1">
    <property type="entry name" value="GLIDING MOTILITY PROTEIN MGLA"/>
    <property type="match status" value="1"/>
</dbReference>
<keyword evidence="2" id="KW-0547">Nucleotide-binding</keyword>
<dbReference type="OrthoDB" id="4319884at2"/>
<dbReference type="GO" id="GO:0005525">
    <property type="term" value="F:GTP binding"/>
    <property type="evidence" value="ECO:0007669"/>
    <property type="project" value="UniProtKB-KW"/>
</dbReference>
<evidence type="ECO:0000256" key="1">
    <source>
        <dbReference type="ARBA" id="ARBA00005290"/>
    </source>
</evidence>
<dbReference type="PANTHER" id="PTHR42708">
    <property type="entry name" value="ATP/GTP-BINDING PROTEIN-RELATED"/>
    <property type="match status" value="1"/>
</dbReference>
<dbReference type="Gene3D" id="3.40.50.300">
    <property type="entry name" value="P-loop containing nucleotide triphosphate hydrolases"/>
    <property type="match status" value="1"/>
</dbReference>
<dbReference type="GO" id="GO:0016787">
    <property type="term" value="F:hydrolase activity"/>
    <property type="evidence" value="ECO:0007669"/>
    <property type="project" value="UniProtKB-KW"/>
</dbReference>
<dbReference type="AlphaFoldDB" id="A0A4Y9EXV1"/>
<evidence type="ECO:0000256" key="2">
    <source>
        <dbReference type="ARBA" id="ARBA00022741"/>
    </source>
</evidence>
<dbReference type="RefSeq" id="WP_038041186.1">
    <property type="nucleotide sequence ID" value="NZ_ML214243.1"/>
</dbReference>
<evidence type="ECO:0000256" key="4">
    <source>
        <dbReference type="ARBA" id="ARBA00023134"/>
    </source>
</evidence>
<dbReference type="STRING" id="1449357.GCA_000744175_00783"/>
<proteinExistence type="inferred from homology"/>
<keyword evidence="4" id="KW-0342">GTP-binding</keyword>
<dbReference type="CDD" id="cd00882">
    <property type="entry name" value="Ras_like_GTPase"/>
    <property type="match status" value="1"/>
</dbReference>
<comment type="similarity">
    <text evidence="1">Belongs to the GPN-loop GTPase family.</text>
</comment>
<name>A0A4Y9EXV1_9DEIN</name>
<dbReference type="InterPro" id="IPR004130">
    <property type="entry name" value="Gpn"/>
</dbReference>
<dbReference type="Proteomes" id="UP000297244">
    <property type="component" value="Unassembled WGS sequence"/>
</dbReference>
<evidence type="ECO:0000313" key="7">
    <source>
        <dbReference type="Proteomes" id="UP000297244"/>
    </source>
</evidence>
<evidence type="ECO:0000313" key="8">
    <source>
        <dbReference type="Proteomes" id="UP000297668"/>
    </source>
</evidence>